<protein>
    <recommendedName>
        <fullName evidence="4">Aminopeptidase</fullName>
    </recommendedName>
</protein>
<dbReference type="EMBL" id="JAFEJS010000013">
    <property type="protein sequence ID" value="MBT1173725.1"/>
    <property type="molecule type" value="Genomic_DNA"/>
</dbReference>
<keyword evidence="6" id="KW-1185">Reference proteome</keyword>
<sequence>MTTLQPLSNDALSALRDEFDADGTNRMAMNAVTAAGINTVAKNYDRARLLQRRFSTVVDNGEATHQDRSGRCWLFSSLNVARFVAKKNLGLKEFEFSQNYAMYYDKLERINYFLQDVAALVRAGEPADSRLIQHLLADVMGDGGQWTMAMNVYKKYGAVPKDLYPETASSKNTGEMNTQLRHMLHTAVAHMYADQSSIDETIAEARSAGHRILTIHLGEPPVSFDWEWTDKDGEFHRDGEITPQEFWKKYVGSADLESYVCLVDDPRQEHPKGKKIAIEHLGNVAGGDATEYLNVPNQFMKDCVKQILVEQGIPVWFGADCHPFMDRESGAWATDLFEYGSIYDFDFDLDKEARVRFADSAMNHAMAFAGVDVAEDGSTRRWRVENSWGTQIADKGYFTMSDDWFTEYVYEVAVPKALLPEEYLKALEEDAISLPAWDPMGALA</sequence>
<dbReference type="PROSITE" id="PS00139">
    <property type="entry name" value="THIOL_PROTEASE_CYS"/>
    <property type="match status" value="1"/>
</dbReference>
<accession>A0ABS5US28</accession>
<evidence type="ECO:0000313" key="5">
    <source>
        <dbReference type="EMBL" id="MBT1173725.1"/>
    </source>
</evidence>
<comment type="caution">
    <text evidence="5">The sequence shown here is derived from an EMBL/GenBank/DDBJ whole genome shotgun (WGS) entry which is preliminary data.</text>
</comment>
<evidence type="ECO:0000256" key="4">
    <source>
        <dbReference type="PIRNR" id="PIRNR005700"/>
    </source>
</evidence>
<dbReference type="CDD" id="cd00585">
    <property type="entry name" value="Peptidase_C1B"/>
    <property type="match status" value="1"/>
</dbReference>
<dbReference type="Proteomes" id="UP000773064">
    <property type="component" value="Unassembled WGS sequence"/>
</dbReference>
<keyword evidence="3 4" id="KW-0788">Thiol protease</keyword>
<evidence type="ECO:0000256" key="2">
    <source>
        <dbReference type="ARBA" id="ARBA00022801"/>
    </source>
</evidence>
<comment type="similarity">
    <text evidence="4">Belongs to the peptidase C1 family.</text>
</comment>
<dbReference type="InterPro" id="IPR004134">
    <property type="entry name" value="Peptidase_C1B"/>
</dbReference>
<dbReference type="RefSeq" id="WP_214358959.1">
    <property type="nucleotide sequence ID" value="NZ_JAFEJS010000013.1"/>
</dbReference>
<dbReference type="PANTHER" id="PTHR10363:SF2">
    <property type="entry name" value="BLEOMYCIN HYDROLASE"/>
    <property type="match status" value="1"/>
</dbReference>
<proteinExistence type="inferred from homology"/>
<reference evidence="5 6" key="1">
    <citation type="journal article" date="2021" name="Environ. Microbiol.">
        <title>Genetic insights into the dark matter of the mammalian gut microbiota through targeted genome reconstruction.</title>
        <authorList>
            <person name="Lugli G.A."/>
            <person name="Alessandri G."/>
            <person name="Milani C."/>
            <person name="Viappiani A."/>
            <person name="Fontana F."/>
            <person name="Tarracchini C."/>
            <person name="Mancabelli L."/>
            <person name="Argentini C."/>
            <person name="Ruiz L."/>
            <person name="Margolles A."/>
            <person name="van Sinderen D."/>
            <person name="Turroni F."/>
            <person name="Ventura M."/>
        </authorList>
    </citation>
    <scope>NUCLEOTIDE SEQUENCE [LARGE SCALE GENOMIC DNA]</scope>
    <source>
        <strain evidence="5 6">MA2</strain>
    </source>
</reference>
<keyword evidence="2 4" id="KW-0378">Hydrolase</keyword>
<organism evidence="5 6">
    <name type="scientific">Bifidobacterium santillanense</name>
    <dbReference type="NCBI Taxonomy" id="2809028"/>
    <lineage>
        <taxon>Bacteria</taxon>
        <taxon>Bacillati</taxon>
        <taxon>Actinomycetota</taxon>
        <taxon>Actinomycetes</taxon>
        <taxon>Bifidobacteriales</taxon>
        <taxon>Bifidobacteriaceae</taxon>
        <taxon>Bifidobacterium</taxon>
    </lineage>
</organism>
<dbReference type="Gene3D" id="3.90.70.10">
    <property type="entry name" value="Cysteine proteinases"/>
    <property type="match status" value="1"/>
</dbReference>
<keyword evidence="1 4" id="KW-0645">Protease</keyword>
<evidence type="ECO:0000256" key="3">
    <source>
        <dbReference type="ARBA" id="ARBA00022807"/>
    </source>
</evidence>
<dbReference type="InterPro" id="IPR038765">
    <property type="entry name" value="Papain-like_cys_pep_sf"/>
</dbReference>
<gene>
    <name evidence="5" type="ORF">JS528_10330</name>
</gene>
<dbReference type="PANTHER" id="PTHR10363">
    <property type="entry name" value="BLEOMYCIN HYDROLASE"/>
    <property type="match status" value="1"/>
</dbReference>
<dbReference type="InterPro" id="IPR000169">
    <property type="entry name" value="Pept_cys_AS"/>
</dbReference>
<evidence type="ECO:0000256" key="1">
    <source>
        <dbReference type="ARBA" id="ARBA00022670"/>
    </source>
</evidence>
<evidence type="ECO:0000313" key="6">
    <source>
        <dbReference type="Proteomes" id="UP000773064"/>
    </source>
</evidence>
<dbReference type="PIRSF" id="PIRSF005700">
    <property type="entry name" value="PepC"/>
    <property type="match status" value="1"/>
</dbReference>
<keyword evidence="4" id="KW-0031">Aminopeptidase</keyword>
<name>A0ABS5US28_9BIFI</name>
<dbReference type="SUPFAM" id="SSF54001">
    <property type="entry name" value="Cysteine proteinases"/>
    <property type="match status" value="1"/>
</dbReference>
<dbReference type="Pfam" id="PF03051">
    <property type="entry name" value="Peptidase_C1_2"/>
    <property type="match status" value="1"/>
</dbReference>